<protein>
    <submittedName>
        <fullName evidence="1">Uncharacterized protein</fullName>
    </submittedName>
</protein>
<dbReference type="OrthoDB" id="8704783at2"/>
<keyword evidence="2" id="KW-1185">Reference proteome</keyword>
<evidence type="ECO:0000313" key="2">
    <source>
        <dbReference type="Proteomes" id="UP000249239"/>
    </source>
</evidence>
<dbReference type="AlphaFoldDB" id="A0A2W7NKX7"/>
<reference evidence="1 2" key="1">
    <citation type="submission" date="2018-06" db="EMBL/GenBank/DDBJ databases">
        <title>Genomic Encyclopedia of Archaeal and Bacterial Type Strains, Phase II (KMG-II): from individual species to whole genera.</title>
        <authorList>
            <person name="Goeker M."/>
        </authorList>
    </citation>
    <scope>NUCLEOTIDE SEQUENCE [LARGE SCALE GENOMIC DNA]</scope>
    <source>
        <strain evidence="1 2">DSM 6779</strain>
    </source>
</reference>
<gene>
    <name evidence="1" type="ORF">LX69_00586</name>
</gene>
<accession>A0A2W7NKX7</accession>
<dbReference type="Proteomes" id="UP000249239">
    <property type="component" value="Unassembled WGS sequence"/>
</dbReference>
<proteinExistence type="predicted"/>
<sequence>MRRINFDNLLLIHLQFDKLNTSHFISSSELLCEKMITESYVNQGNDIRCKKINIVNKIFCNKNEITNSILFENIKGIISPVNHDLLVTIFYNGHFFEVACKAIVTNFKERKFILCDLITIDKNMFPLHELEIIKWLVNPTCWEKLVNDSKYLDREEISNIVVNKIVSIACHSVYDGTYTYNSNDPNVEKIKNAYNSCYIHSIEVLNNSKNKFKTIRQFIPPSDHELSFFEIWSNIKCRPYSDFEINYNFEAKSIMLSSMHKETFLKRDSDFRSYFNEETEEYILKAKKSFNTRYEMKNFIIEIENDFIKNNIITAFTQNLDTLDYYTYNVFCDDIFTILNKRLQFVESKPFDISSPANHNIRDSYDEFVSWFKKPFIPY</sequence>
<dbReference type="EMBL" id="QKZK01000003">
    <property type="protein sequence ID" value="PZX20133.1"/>
    <property type="molecule type" value="Genomic_DNA"/>
</dbReference>
<organism evidence="1 2">
    <name type="scientific">Breznakibacter xylanolyticus</name>
    <dbReference type="NCBI Taxonomy" id="990"/>
    <lineage>
        <taxon>Bacteria</taxon>
        <taxon>Pseudomonadati</taxon>
        <taxon>Bacteroidota</taxon>
        <taxon>Bacteroidia</taxon>
        <taxon>Marinilabiliales</taxon>
        <taxon>Marinilabiliaceae</taxon>
        <taxon>Breznakibacter</taxon>
    </lineage>
</organism>
<evidence type="ECO:0000313" key="1">
    <source>
        <dbReference type="EMBL" id="PZX20133.1"/>
    </source>
</evidence>
<name>A0A2W7NKX7_9BACT</name>
<comment type="caution">
    <text evidence="1">The sequence shown here is derived from an EMBL/GenBank/DDBJ whole genome shotgun (WGS) entry which is preliminary data.</text>
</comment>
<dbReference type="RefSeq" id="WP_111444306.1">
    <property type="nucleotide sequence ID" value="NZ_QKZK01000003.1"/>
</dbReference>